<dbReference type="PANTHER" id="PTHR43003:SF12">
    <property type="entry name" value="DNA-3-METHYLADENINE GLYCOSYLASE"/>
    <property type="match status" value="1"/>
</dbReference>
<dbReference type="InterPro" id="IPR012904">
    <property type="entry name" value="OGG_N"/>
</dbReference>
<keyword evidence="9" id="KW-1185">Reference proteome</keyword>
<dbReference type="InterPro" id="IPR011257">
    <property type="entry name" value="DNA_glycosylase"/>
</dbReference>
<dbReference type="SMART" id="SM00478">
    <property type="entry name" value="ENDO3c"/>
    <property type="match status" value="1"/>
</dbReference>
<evidence type="ECO:0000259" key="7">
    <source>
        <dbReference type="SMART" id="SM00478"/>
    </source>
</evidence>
<dbReference type="Pfam" id="PF00730">
    <property type="entry name" value="HhH-GPD"/>
    <property type="match status" value="1"/>
</dbReference>
<dbReference type="STRING" id="408074.SAMN05660909_05240"/>
<dbReference type="SUPFAM" id="SSF48150">
    <property type="entry name" value="DNA-glycosylase"/>
    <property type="match status" value="1"/>
</dbReference>
<evidence type="ECO:0000256" key="4">
    <source>
        <dbReference type="ARBA" id="ARBA00022763"/>
    </source>
</evidence>
<dbReference type="Gene3D" id="1.10.340.30">
    <property type="entry name" value="Hypothetical protein, domain 2"/>
    <property type="match status" value="1"/>
</dbReference>
<keyword evidence="5" id="KW-0378">Hydrolase</keyword>
<accession>A0A1H4GEE2</accession>
<evidence type="ECO:0000256" key="5">
    <source>
        <dbReference type="ARBA" id="ARBA00022801"/>
    </source>
</evidence>
<evidence type="ECO:0000313" key="9">
    <source>
        <dbReference type="Proteomes" id="UP000199656"/>
    </source>
</evidence>
<dbReference type="PANTHER" id="PTHR43003">
    <property type="entry name" value="DNA-3-METHYLADENINE GLYCOSYLASE"/>
    <property type="match status" value="1"/>
</dbReference>
<dbReference type="OrthoDB" id="9785929at2"/>
<keyword evidence="6" id="KW-0234">DNA repair</keyword>
<name>A0A1H4GEE2_9BACT</name>
<keyword evidence="4" id="KW-0227">DNA damage</keyword>
<dbReference type="Pfam" id="PF07934">
    <property type="entry name" value="OGG_N"/>
    <property type="match status" value="1"/>
</dbReference>
<dbReference type="AlphaFoldDB" id="A0A1H4GEE2"/>
<feature type="domain" description="HhH-GPD" evidence="7">
    <location>
        <begin position="132"/>
        <end position="296"/>
    </location>
</feature>
<dbReference type="CDD" id="cd00056">
    <property type="entry name" value="ENDO3c"/>
    <property type="match status" value="1"/>
</dbReference>
<dbReference type="InterPro" id="IPR003265">
    <property type="entry name" value="HhH-GPD_domain"/>
</dbReference>
<evidence type="ECO:0000256" key="3">
    <source>
        <dbReference type="ARBA" id="ARBA00012000"/>
    </source>
</evidence>
<gene>
    <name evidence="8" type="ORF">SAMN05660909_05240</name>
</gene>
<evidence type="ECO:0000256" key="1">
    <source>
        <dbReference type="ARBA" id="ARBA00000086"/>
    </source>
</evidence>
<dbReference type="GO" id="GO:0008725">
    <property type="term" value="F:DNA-3-methyladenine glycosylase activity"/>
    <property type="evidence" value="ECO:0007669"/>
    <property type="project" value="TreeGrafter"/>
</dbReference>
<dbReference type="RefSeq" id="WP_089765667.1">
    <property type="nucleotide sequence ID" value="NZ_BKAT01000061.1"/>
</dbReference>
<dbReference type="Proteomes" id="UP000199656">
    <property type="component" value="Unassembled WGS sequence"/>
</dbReference>
<organism evidence="8 9">
    <name type="scientific">Chitinophaga terrae</name>
    <name type="common">ex Kim and Jung 2007</name>
    <dbReference type="NCBI Taxonomy" id="408074"/>
    <lineage>
        <taxon>Bacteria</taxon>
        <taxon>Pseudomonadati</taxon>
        <taxon>Bacteroidota</taxon>
        <taxon>Chitinophagia</taxon>
        <taxon>Chitinophagales</taxon>
        <taxon>Chitinophagaceae</taxon>
        <taxon>Chitinophaga</taxon>
    </lineage>
</organism>
<evidence type="ECO:0000313" key="8">
    <source>
        <dbReference type="EMBL" id="SEB07924.1"/>
    </source>
</evidence>
<dbReference type="GO" id="GO:0006307">
    <property type="term" value="P:DNA alkylation repair"/>
    <property type="evidence" value="ECO:0007669"/>
    <property type="project" value="TreeGrafter"/>
</dbReference>
<dbReference type="GO" id="GO:0006289">
    <property type="term" value="P:nucleotide-excision repair"/>
    <property type="evidence" value="ECO:0007669"/>
    <property type="project" value="InterPro"/>
</dbReference>
<evidence type="ECO:0000256" key="6">
    <source>
        <dbReference type="ARBA" id="ARBA00023204"/>
    </source>
</evidence>
<reference evidence="9" key="1">
    <citation type="submission" date="2016-10" db="EMBL/GenBank/DDBJ databases">
        <authorList>
            <person name="Varghese N."/>
            <person name="Submissions S."/>
        </authorList>
    </citation>
    <scope>NUCLEOTIDE SEQUENCE [LARGE SCALE GENOMIC DNA]</scope>
    <source>
        <strain evidence="9">DSM 23920</strain>
    </source>
</reference>
<proteinExistence type="inferred from homology"/>
<dbReference type="Gene3D" id="3.30.310.20">
    <property type="entry name" value="DNA-3-methyladenine glycosylase AlkA, N-terminal domain"/>
    <property type="match status" value="1"/>
</dbReference>
<dbReference type="GO" id="GO:0006285">
    <property type="term" value="P:base-excision repair, AP site formation"/>
    <property type="evidence" value="ECO:0007669"/>
    <property type="project" value="TreeGrafter"/>
</dbReference>
<evidence type="ECO:0000256" key="2">
    <source>
        <dbReference type="ARBA" id="ARBA00010817"/>
    </source>
</evidence>
<dbReference type="GO" id="GO:0005737">
    <property type="term" value="C:cytoplasm"/>
    <property type="evidence" value="ECO:0007669"/>
    <property type="project" value="TreeGrafter"/>
</dbReference>
<sequence length="298" mass="34190">MEFKVAITDSSNFSFEECLCFLSRSPKECLHYIHDNKITRMLVAGTEPVVVEIRMGETADHLAVKILAPAEPVDILPLQRYITRWLHLDVSLNEFYDFTETDPLLKGLAQQYRGLRLIGMPDFFEAITWAIIGQQINLSFAYTLRERFVKAFGFHAVVEGRDYYLYPQPAVVAALEPEELLPMQFSKSKAQYVINTARSIVSGELSLPQLDEMDYETARISLVALKGIGNWSANYALMKYRRFPQSVLLEDVGLQNAIKNRLNLASKPSMAELKSYSRLWKEHTAYATFYLWRSLLPQ</sequence>
<comment type="catalytic activity">
    <reaction evidence="1">
        <text>Hydrolysis of alkylated DNA, releasing 3-methyladenine, 3-methylguanine, 7-methylguanine and 7-methyladenine.</text>
        <dbReference type="EC" id="3.2.2.21"/>
    </reaction>
</comment>
<dbReference type="GO" id="GO:0043916">
    <property type="term" value="F:DNA-7-methylguanine glycosylase activity"/>
    <property type="evidence" value="ECO:0007669"/>
    <property type="project" value="TreeGrafter"/>
</dbReference>
<dbReference type="FunFam" id="1.10.340.30:FF:000004">
    <property type="entry name" value="DNA-3-methyladenine glycosylase II"/>
    <property type="match status" value="1"/>
</dbReference>
<dbReference type="GO" id="GO:0032131">
    <property type="term" value="F:alkylated DNA binding"/>
    <property type="evidence" value="ECO:0007669"/>
    <property type="project" value="TreeGrafter"/>
</dbReference>
<dbReference type="GO" id="GO:0008534">
    <property type="term" value="F:oxidized purine nucleobase lesion DNA N-glycosylase activity"/>
    <property type="evidence" value="ECO:0007669"/>
    <property type="project" value="InterPro"/>
</dbReference>
<protein>
    <recommendedName>
        <fullName evidence="3">DNA-3-methyladenine glycosylase II</fullName>
        <ecNumber evidence="3">3.2.2.21</ecNumber>
    </recommendedName>
</protein>
<dbReference type="EMBL" id="FNRL01000038">
    <property type="protein sequence ID" value="SEB07924.1"/>
    <property type="molecule type" value="Genomic_DNA"/>
</dbReference>
<dbReference type="EC" id="3.2.2.21" evidence="3"/>
<comment type="similarity">
    <text evidence="2">Belongs to the alkylbase DNA glycosidase AlkA family.</text>
</comment>
<dbReference type="GO" id="GO:0032993">
    <property type="term" value="C:protein-DNA complex"/>
    <property type="evidence" value="ECO:0007669"/>
    <property type="project" value="TreeGrafter"/>
</dbReference>
<dbReference type="InterPro" id="IPR037046">
    <property type="entry name" value="AlkA_N_sf"/>
</dbReference>
<dbReference type="InterPro" id="IPR051912">
    <property type="entry name" value="Alkylbase_DNA_Glycosylase/TA"/>
</dbReference>